<reference evidence="1 2" key="1">
    <citation type="submission" date="2013-11" db="EMBL/GenBank/DDBJ databases">
        <title>The Genome Sequence of Phytophthora parasitica CJ01A1.</title>
        <authorList>
            <consortium name="The Broad Institute Genomics Platform"/>
            <person name="Russ C."/>
            <person name="Tyler B."/>
            <person name="Panabieres F."/>
            <person name="Shan W."/>
            <person name="Tripathy S."/>
            <person name="Grunwald N."/>
            <person name="Machado M."/>
            <person name="Johnson C.S."/>
            <person name="Walker B."/>
            <person name="Young S.K."/>
            <person name="Zeng Q."/>
            <person name="Gargeya S."/>
            <person name="Fitzgerald M."/>
            <person name="Haas B."/>
            <person name="Abouelleil A."/>
            <person name="Allen A.W."/>
            <person name="Alvarado L."/>
            <person name="Arachchi H.M."/>
            <person name="Berlin A.M."/>
            <person name="Chapman S.B."/>
            <person name="Gainer-Dewar J."/>
            <person name="Goldberg J."/>
            <person name="Griggs A."/>
            <person name="Gujja S."/>
            <person name="Hansen M."/>
            <person name="Howarth C."/>
            <person name="Imamovic A."/>
            <person name="Ireland A."/>
            <person name="Larimer J."/>
            <person name="McCowan C."/>
            <person name="Murphy C."/>
            <person name="Pearson M."/>
            <person name="Poon T.W."/>
            <person name="Priest M."/>
            <person name="Roberts A."/>
            <person name="Saif S."/>
            <person name="Shea T."/>
            <person name="Sisk P."/>
            <person name="Sykes S."/>
            <person name="Wortman J."/>
            <person name="Nusbaum C."/>
            <person name="Birren B."/>
        </authorList>
    </citation>
    <scope>NUCLEOTIDE SEQUENCE [LARGE SCALE GENOMIC DNA]</scope>
    <source>
        <strain evidence="1 2">CJ01A1</strain>
    </source>
</reference>
<sequence length="63" mass="6859">MSSKEPSFVSNHCTQNIEYEPGESVHSAALVTEESDANDSRRAVTGKRIEHLVEDKGDVSGVK</sequence>
<organism evidence="1 2">
    <name type="scientific">Phytophthora nicotianae CJ01A1</name>
    <dbReference type="NCBI Taxonomy" id="1317063"/>
    <lineage>
        <taxon>Eukaryota</taxon>
        <taxon>Sar</taxon>
        <taxon>Stramenopiles</taxon>
        <taxon>Oomycota</taxon>
        <taxon>Peronosporomycetes</taxon>
        <taxon>Peronosporales</taxon>
        <taxon>Peronosporaceae</taxon>
        <taxon>Phytophthora</taxon>
    </lineage>
</organism>
<dbReference type="Proteomes" id="UP000018958">
    <property type="component" value="Unassembled WGS sequence"/>
</dbReference>
<name>W2VW07_PHYNI</name>
<gene>
    <name evidence="1" type="ORF">F441_20921</name>
</gene>
<proteinExistence type="predicted"/>
<dbReference type="AlphaFoldDB" id="W2VW07"/>
<evidence type="ECO:0000313" key="1">
    <source>
        <dbReference type="EMBL" id="ETP01908.1"/>
    </source>
</evidence>
<protein>
    <submittedName>
        <fullName evidence="1">Uncharacterized protein</fullName>
    </submittedName>
</protein>
<evidence type="ECO:0000313" key="2">
    <source>
        <dbReference type="Proteomes" id="UP000018958"/>
    </source>
</evidence>
<comment type="caution">
    <text evidence="1">The sequence shown here is derived from an EMBL/GenBank/DDBJ whole genome shotgun (WGS) entry which is preliminary data.</text>
</comment>
<accession>W2VW07</accession>
<dbReference type="EMBL" id="ANIX01004181">
    <property type="protein sequence ID" value="ETP01908.1"/>
    <property type="molecule type" value="Genomic_DNA"/>
</dbReference>